<proteinExistence type="predicted"/>
<dbReference type="Proteomes" id="UP000239089">
    <property type="component" value="Unassembled WGS sequence"/>
</dbReference>
<sequence>MRALGVLRVVRALFYFGARASDESARLRRCKRGGLEGAAKLAQVKRGATRPTESLRSARHEMISVASFASAVSALP</sequence>
<organism evidence="1 2">
    <name type="scientific">Rhodoblastus sphagnicola</name>
    <dbReference type="NCBI Taxonomy" id="333368"/>
    <lineage>
        <taxon>Bacteria</taxon>
        <taxon>Pseudomonadati</taxon>
        <taxon>Pseudomonadota</taxon>
        <taxon>Alphaproteobacteria</taxon>
        <taxon>Hyphomicrobiales</taxon>
        <taxon>Rhodoblastaceae</taxon>
        <taxon>Rhodoblastus</taxon>
    </lineage>
</organism>
<accession>A0A2S6NCD7</accession>
<gene>
    <name evidence="1" type="ORF">CCR94_06425</name>
</gene>
<protein>
    <submittedName>
        <fullName evidence="1">Uncharacterized protein</fullName>
    </submittedName>
</protein>
<comment type="caution">
    <text evidence="1">The sequence shown here is derived from an EMBL/GenBank/DDBJ whole genome shotgun (WGS) entry which is preliminary data.</text>
</comment>
<evidence type="ECO:0000313" key="1">
    <source>
        <dbReference type="EMBL" id="PPQ32276.1"/>
    </source>
</evidence>
<reference evidence="1 2" key="1">
    <citation type="journal article" date="2018" name="Arch. Microbiol.">
        <title>New insights into the metabolic potential of the phototrophic purple bacterium Rhodopila globiformis DSM 161(T) from its draft genome sequence and evidence for a vanadium-dependent nitrogenase.</title>
        <authorList>
            <person name="Imhoff J.F."/>
            <person name="Rahn T."/>
            <person name="Kunzel S."/>
            <person name="Neulinger S.C."/>
        </authorList>
    </citation>
    <scope>NUCLEOTIDE SEQUENCE [LARGE SCALE GENOMIC DNA]</scope>
    <source>
        <strain evidence="1 2">DSM 16996</strain>
    </source>
</reference>
<dbReference type="EMBL" id="NHSJ01000041">
    <property type="protein sequence ID" value="PPQ32276.1"/>
    <property type="molecule type" value="Genomic_DNA"/>
</dbReference>
<name>A0A2S6NCD7_9HYPH</name>
<dbReference type="AlphaFoldDB" id="A0A2S6NCD7"/>
<evidence type="ECO:0000313" key="2">
    <source>
        <dbReference type="Proteomes" id="UP000239089"/>
    </source>
</evidence>
<keyword evidence="2" id="KW-1185">Reference proteome</keyword>